<keyword evidence="6" id="KW-0489">Methyltransferase</keyword>
<name>A0A089LIM1_PAEBO</name>
<feature type="transmembrane region" description="Helical" evidence="5">
    <location>
        <begin position="48"/>
        <end position="67"/>
    </location>
</feature>
<dbReference type="Pfam" id="PF04191">
    <property type="entry name" value="PEMT"/>
    <property type="match status" value="1"/>
</dbReference>
<evidence type="ECO:0000256" key="2">
    <source>
        <dbReference type="ARBA" id="ARBA00022692"/>
    </source>
</evidence>
<feature type="transmembrane region" description="Helical" evidence="5">
    <location>
        <begin position="157"/>
        <end position="174"/>
    </location>
</feature>
<keyword evidence="7" id="KW-1185">Reference proteome</keyword>
<dbReference type="EMBL" id="CP009285">
    <property type="protein sequence ID" value="AIQ61371.1"/>
    <property type="molecule type" value="Genomic_DNA"/>
</dbReference>
<evidence type="ECO:0000256" key="1">
    <source>
        <dbReference type="ARBA" id="ARBA00004127"/>
    </source>
</evidence>
<dbReference type="OrthoDB" id="5471300at2"/>
<dbReference type="InterPro" id="IPR007318">
    <property type="entry name" value="Phopholipid_MeTrfase"/>
</dbReference>
<feature type="transmembrane region" description="Helical" evidence="5">
    <location>
        <begin position="130"/>
        <end position="151"/>
    </location>
</feature>
<dbReference type="GO" id="GO:0032259">
    <property type="term" value="P:methylation"/>
    <property type="evidence" value="ECO:0007669"/>
    <property type="project" value="UniProtKB-KW"/>
</dbReference>
<accession>A0A089LIM1</accession>
<evidence type="ECO:0000256" key="5">
    <source>
        <dbReference type="SAM" id="Phobius"/>
    </source>
</evidence>
<sequence>MDTLNILSLIVFCIFLSSYVLKLVILYRKNSIKANVLAKGKKSSGIKLTERFVKITTFIWGATWFFMSLAEPYIVEFIGRHYNLPVVNFAGVGIVSVGCAVFILAMTSMRTSWRVGIDKSATTKLITRGVYRYSRNVAFVGFDLMFAGLYLMYPNSLTLIILVLNVLAIHLLILQEEKHLRLVFGEEYDYYCRKTPRYI</sequence>
<protein>
    <submittedName>
        <fullName evidence="6">Isoprenylcysteine carboxyl methyltransferase</fullName>
    </submittedName>
</protein>
<comment type="subcellular location">
    <subcellularLocation>
        <location evidence="1">Endomembrane system</location>
        <topology evidence="1">Multi-pass membrane protein</topology>
    </subcellularLocation>
</comment>
<dbReference type="HOGENOM" id="CLU_065200_7_0_9"/>
<dbReference type="GO" id="GO:0012505">
    <property type="term" value="C:endomembrane system"/>
    <property type="evidence" value="ECO:0007669"/>
    <property type="project" value="UniProtKB-SubCell"/>
</dbReference>
<gene>
    <name evidence="6" type="ORF">PBOR_34055</name>
</gene>
<keyword evidence="6" id="KW-0808">Transferase</keyword>
<proteinExistence type="predicted"/>
<dbReference type="Proteomes" id="UP000029518">
    <property type="component" value="Chromosome"/>
</dbReference>
<dbReference type="Gene3D" id="1.20.120.1630">
    <property type="match status" value="1"/>
</dbReference>
<dbReference type="PANTHER" id="PTHR12714">
    <property type="entry name" value="PROTEIN-S ISOPRENYLCYSTEINE O-METHYLTRANSFERASE"/>
    <property type="match status" value="1"/>
</dbReference>
<dbReference type="RefSeq" id="WP_042218177.1">
    <property type="nucleotide sequence ID" value="NZ_CP009285.1"/>
</dbReference>
<organism evidence="6 7">
    <name type="scientific">Paenibacillus borealis</name>
    <dbReference type="NCBI Taxonomy" id="160799"/>
    <lineage>
        <taxon>Bacteria</taxon>
        <taxon>Bacillati</taxon>
        <taxon>Bacillota</taxon>
        <taxon>Bacilli</taxon>
        <taxon>Bacillales</taxon>
        <taxon>Paenibacillaceae</taxon>
        <taxon>Paenibacillus</taxon>
    </lineage>
</organism>
<dbReference type="KEGG" id="pbd:PBOR_34055"/>
<evidence type="ECO:0000313" key="6">
    <source>
        <dbReference type="EMBL" id="AIQ61371.1"/>
    </source>
</evidence>
<evidence type="ECO:0000256" key="3">
    <source>
        <dbReference type="ARBA" id="ARBA00022989"/>
    </source>
</evidence>
<feature type="transmembrane region" description="Helical" evidence="5">
    <location>
        <begin position="6"/>
        <end position="27"/>
    </location>
</feature>
<keyword evidence="3 5" id="KW-1133">Transmembrane helix</keyword>
<dbReference type="PANTHER" id="PTHR12714:SF9">
    <property type="entry name" value="PROTEIN-S-ISOPRENYLCYSTEINE O-METHYLTRANSFERASE"/>
    <property type="match status" value="1"/>
</dbReference>
<evidence type="ECO:0000313" key="7">
    <source>
        <dbReference type="Proteomes" id="UP000029518"/>
    </source>
</evidence>
<reference evidence="6" key="1">
    <citation type="submission" date="2014-08" db="EMBL/GenBank/DDBJ databases">
        <title>Comparative genomics of the Paenibacillus odorifer group.</title>
        <authorList>
            <person name="den Bakker H.C."/>
            <person name="Tsai Y.-C.Y.-C."/>
            <person name="Martin N."/>
            <person name="Korlach J."/>
            <person name="Wiedmann M."/>
        </authorList>
    </citation>
    <scope>NUCLEOTIDE SEQUENCE [LARGE SCALE GENOMIC DNA]</scope>
    <source>
        <strain evidence="6">DSM 13188</strain>
    </source>
</reference>
<evidence type="ECO:0000256" key="4">
    <source>
        <dbReference type="ARBA" id="ARBA00023136"/>
    </source>
</evidence>
<dbReference type="AlphaFoldDB" id="A0A089LIM1"/>
<keyword evidence="4 5" id="KW-0472">Membrane</keyword>
<feature type="transmembrane region" description="Helical" evidence="5">
    <location>
        <begin position="87"/>
        <end position="109"/>
    </location>
</feature>
<keyword evidence="2 5" id="KW-0812">Transmembrane</keyword>
<dbReference type="GO" id="GO:0008168">
    <property type="term" value="F:methyltransferase activity"/>
    <property type="evidence" value="ECO:0007669"/>
    <property type="project" value="UniProtKB-KW"/>
</dbReference>